<keyword evidence="11" id="KW-1185">Reference proteome</keyword>
<evidence type="ECO:0000259" key="9">
    <source>
        <dbReference type="PROSITE" id="PS51387"/>
    </source>
</evidence>
<reference evidence="10 11" key="1">
    <citation type="submission" date="2012-06" db="EMBL/GenBank/DDBJ databases">
        <title>The complete genome of Aequorivita sublithincola DSM 14238.</title>
        <authorList>
            <consortium name="US DOE Joint Genome Institute (JGI-PGF)"/>
            <person name="Lucas S."/>
            <person name="Copeland A."/>
            <person name="Lapidus A."/>
            <person name="Goodwin L."/>
            <person name="Pitluck S."/>
            <person name="Peters L."/>
            <person name="Munk A.C.C."/>
            <person name="Kyrpides N."/>
            <person name="Mavromatis K."/>
            <person name="Pagani I."/>
            <person name="Ivanova N."/>
            <person name="Ovchinnikova G."/>
            <person name="Zeytun A."/>
            <person name="Detter J.C."/>
            <person name="Han C."/>
            <person name="Land M."/>
            <person name="Hauser L."/>
            <person name="Markowitz V."/>
            <person name="Cheng J.-F."/>
            <person name="Hugenholtz P."/>
            <person name="Woyke T."/>
            <person name="Wu D."/>
            <person name="Tindall B."/>
            <person name="Faehnrich R."/>
            <person name="Brambilla E."/>
            <person name="Klenk H.-P."/>
            <person name="Eisen J.A."/>
        </authorList>
    </citation>
    <scope>NUCLEOTIDE SEQUENCE [LARGE SCALE GENOMIC DNA]</scope>
    <source>
        <strain evidence="11">DSM 14238 / LMG 21431 / ACAM 643 / 9-3</strain>
    </source>
</reference>
<dbReference type="Pfam" id="PF02913">
    <property type="entry name" value="FAD-oxidase_C"/>
    <property type="match status" value="1"/>
</dbReference>
<dbReference type="Pfam" id="PF01565">
    <property type="entry name" value="FAD_binding_4"/>
    <property type="match status" value="1"/>
</dbReference>
<dbReference type="InterPro" id="IPR016164">
    <property type="entry name" value="FAD-linked_Oxase-like_C"/>
</dbReference>
<dbReference type="Gene3D" id="3.30.70.2740">
    <property type="match status" value="1"/>
</dbReference>
<dbReference type="GO" id="GO:1903457">
    <property type="term" value="P:lactate catabolic process"/>
    <property type="evidence" value="ECO:0007669"/>
    <property type="project" value="TreeGrafter"/>
</dbReference>
<dbReference type="SUPFAM" id="SSF46548">
    <property type="entry name" value="alpha-helical ferredoxin"/>
    <property type="match status" value="1"/>
</dbReference>
<evidence type="ECO:0000256" key="7">
    <source>
        <dbReference type="ARBA" id="ARBA00023014"/>
    </source>
</evidence>
<evidence type="ECO:0000256" key="2">
    <source>
        <dbReference type="ARBA" id="ARBA00022630"/>
    </source>
</evidence>
<dbReference type="InterPro" id="IPR017900">
    <property type="entry name" value="4Fe4S_Fe_S_CS"/>
</dbReference>
<dbReference type="Gene3D" id="1.10.45.10">
    <property type="entry name" value="Vanillyl-alcohol Oxidase, Chain A, domain 4"/>
    <property type="match status" value="1"/>
</dbReference>
<dbReference type="Gene3D" id="3.30.465.10">
    <property type="match status" value="1"/>
</dbReference>
<dbReference type="RefSeq" id="WP_014783438.1">
    <property type="nucleotide sequence ID" value="NC_018013.1"/>
</dbReference>
<dbReference type="HOGENOM" id="CLU_010756_0_0_10"/>
<dbReference type="InterPro" id="IPR036318">
    <property type="entry name" value="FAD-bd_PCMH-like_sf"/>
</dbReference>
<dbReference type="InterPro" id="IPR017896">
    <property type="entry name" value="4Fe4S_Fe-S-bd"/>
</dbReference>
<dbReference type="Proteomes" id="UP000006049">
    <property type="component" value="Chromosome"/>
</dbReference>
<keyword evidence="2" id="KW-0285">Flavoprotein</keyword>
<dbReference type="STRING" id="746697.Aeqsu_2738"/>
<accession>I3YYX1</accession>
<protein>
    <submittedName>
        <fullName evidence="10">FAD/FMN-dependent dehydrogenase</fullName>
    </submittedName>
</protein>
<dbReference type="GO" id="GO:0008720">
    <property type="term" value="F:D-lactate dehydrogenase (NAD+) activity"/>
    <property type="evidence" value="ECO:0007669"/>
    <property type="project" value="TreeGrafter"/>
</dbReference>
<dbReference type="GO" id="GO:0046872">
    <property type="term" value="F:metal ion binding"/>
    <property type="evidence" value="ECO:0007669"/>
    <property type="project" value="UniProtKB-KW"/>
</dbReference>
<sequence>MKKQLQDFQKIFNGEFFTDSLNTSLYATDASVYRKVPLAVAYPKNERGIKQLVIFAETSNSSLIPRTAGTSLAGQCVGDGIVVDVSKHFTKILSLDTVNRTVTVQPGVIRDELNAHLKPFGLFFGPNTSTSNRCMIGGMVGNNSSGTTSIQYGVTRDKVLKLKTILSDGSEAIFENLSRETVLYKSQMDSLEGKIYKTLYNELISKETQQEIWNEFPKPEIHRRNTGYAVDSLLNTSTFSDFNEEINLCKLLCGSEGTLAFTTEITLQLDPLPPKHTAMVATHYETLEACLNDVVIAMQHNLHTCEMMDDTILDCTKKSKTYEPYRFFVKGNPKAVLLLELKSNSEEDLEKQTLALLESLKISKHSYHNPVLKGEEIEMALELRKAGLGLLGNMVGDRKAVACIEDTAVALEDLPAYISDFSALMKKYDQQAVYYAHAGAGELHLRPILNLKENEGVEYFRKITTDVAILCKKYNGSFSGEHGDGIVRAEFIPLMIGEKNYELLKRIKAAFDPQNIFNPGKIVDAFKMDESLRYEVDRKEPKVETLMDFSDYQGILRLAESCNGSGDCRKTADSAGAMCPSYHATKNEKDTTRARANALREVLTNNEDVNKFNSKELKEVFDLCISCKACSSECPSNVDISTAKAEFLYQYNRANGVSFSNKLFGKSTKLNKMASNFPKLSNWFFSNGFTANIIKNIGGVHPNRTLPRISIKSFSKVIQSDENQLNKNISTDKKISKNVLLFVDEFSNYLDAEILVDSFQLLTGLGYKVTVIDTLDSGRALISKGFLEEAKAEANKNITFLKEMVSANTPLVGIEPSAILSFRDEYIRLADDKSSAENISKHTFLIEEFLAAEIEEGNITAAQFTSEEKHIKIHSHCHQKSLSNQKVTFDILNLPQNYKPTIITSGCCGMAGSFGYEKEHYEVSMKIGELKLFPAIRKSSEDIIIAANGTSCRHQILDGTKRKALHPVTILRNALLKNLKPFKKKLNEKH</sequence>
<keyword evidence="4" id="KW-0274">FAD</keyword>
<dbReference type="Pfam" id="PF13534">
    <property type="entry name" value="Fer4_17"/>
    <property type="match status" value="1"/>
</dbReference>
<proteinExistence type="predicted"/>
<dbReference type="InterPro" id="IPR006094">
    <property type="entry name" value="Oxid_FAD_bind_N"/>
</dbReference>
<feature type="domain" description="4Fe-4S ferredoxin-type" evidence="8">
    <location>
        <begin position="615"/>
        <end position="644"/>
    </location>
</feature>
<dbReference type="AlphaFoldDB" id="I3YYX1"/>
<evidence type="ECO:0000256" key="6">
    <source>
        <dbReference type="ARBA" id="ARBA00023004"/>
    </source>
</evidence>
<comment type="cofactor">
    <cofactor evidence="1">
        <name>FAD</name>
        <dbReference type="ChEBI" id="CHEBI:57692"/>
    </cofactor>
</comment>
<keyword evidence="6" id="KW-0408">Iron</keyword>
<keyword evidence="7" id="KW-0411">Iron-sulfur</keyword>
<name>I3YYX1_AEQSU</name>
<gene>
    <name evidence="10" type="ordered locus">Aeqsu_2738</name>
</gene>
<dbReference type="KEGG" id="asl:Aeqsu_2738"/>
<keyword evidence="3" id="KW-0479">Metal-binding</keyword>
<dbReference type="PANTHER" id="PTHR11748">
    <property type="entry name" value="D-LACTATE DEHYDROGENASE"/>
    <property type="match status" value="1"/>
</dbReference>
<dbReference type="eggNOG" id="COG0247">
    <property type="taxonomic scope" value="Bacteria"/>
</dbReference>
<evidence type="ECO:0000256" key="5">
    <source>
        <dbReference type="ARBA" id="ARBA00023002"/>
    </source>
</evidence>
<evidence type="ECO:0000256" key="4">
    <source>
        <dbReference type="ARBA" id="ARBA00022827"/>
    </source>
</evidence>
<evidence type="ECO:0000256" key="1">
    <source>
        <dbReference type="ARBA" id="ARBA00001974"/>
    </source>
</evidence>
<evidence type="ECO:0000259" key="8">
    <source>
        <dbReference type="PROSITE" id="PS51379"/>
    </source>
</evidence>
<dbReference type="EMBL" id="CP003280">
    <property type="protein sequence ID" value="AFL82189.1"/>
    <property type="molecule type" value="Genomic_DNA"/>
</dbReference>
<dbReference type="GO" id="GO:0071949">
    <property type="term" value="F:FAD binding"/>
    <property type="evidence" value="ECO:0007669"/>
    <property type="project" value="InterPro"/>
</dbReference>
<dbReference type="GO" id="GO:0004458">
    <property type="term" value="F:D-lactate dehydrogenase (cytochrome) activity"/>
    <property type="evidence" value="ECO:0007669"/>
    <property type="project" value="TreeGrafter"/>
</dbReference>
<evidence type="ECO:0000313" key="11">
    <source>
        <dbReference type="Proteomes" id="UP000006049"/>
    </source>
</evidence>
<evidence type="ECO:0000313" key="10">
    <source>
        <dbReference type="EMBL" id="AFL82189.1"/>
    </source>
</evidence>
<dbReference type="PATRIC" id="fig|746697.3.peg.2794"/>
<dbReference type="PROSITE" id="PS51379">
    <property type="entry name" value="4FE4S_FER_2"/>
    <property type="match status" value="1"/>
</dbReference>
<dbReference type="InterPro" id="IPR016171">
    <property type="entry name" value="Vanillyl_alc_oxidase_C-sub2"/>
</dbReference>
<dbReference type="FunFam" id="1.10.45.10:FF:000001">
    <property type="entry name" value="D-lactate dehydrogenase mitochondrial"/>
    <property type="match status" value="1"/>
</dbReference>
<dbReference type="SUPFAM" id="SSF55103">
    <property type="entry name" value="FAD-linked oxidases, C-terminal domain"/>
    <property type="match status" value="1"/>
</dbReference>
<dbReference type="PROSITE" id="PS00198">
    <property type="entry name" value="4FE4S_FER_1"/>
    <property type="match status" value="1"/>
</dbReference>
<feature type="domain" description="FAD-binding PCMH-type" evidence="9">
    <location>
        <begin position="33"/>
        <end position="272"/>
    </location>
</feature>
<dbReference type="OrthoDB" id="9767256at2"/>
<dbReference type="PANTHER" id="PTHR11748:SF119">
    <property type="entry name" value="D-2-HYDROXYGLUTARATE DEHYDROGENASE"/>
    <property type="match status" value="1"/>
</dbReference>
<dbReference type="SUPFAM" id="SSF56176">
    <property type="entry name" value="FAD-binding/transporter-associated domain-like"/>
    <property type="match status" value="1"/>
</dbReference>
<evidence type="ECO:0000256" key="3">
    <source>
        <dbReference type="ARBA" id="ARBA00022723"/>
    </source>
</evidence>
<dbReference type="InterPro" id="IPR009051">
    <property type="entry name" value="Helical_ferredxn"/>
</dbReference>
<dbReference type="InterPro" id="IPR016169">
    <property type="entry name" value="FAD-bd_PCMH_sub2"/>
</dbReference>
<dbReference type="InterPro" id="IPR016166">
    <property type="entry name" value="FAD-bd_PCMH"/>
</dbReference>
<dbReference type="InterPro" id="IPR004113">
    <property type="entry name" value="FAD-bd_oxidored_4_C"/>
</dbReference>
<dbReference type="GO" id="GO:0051536">
    <property type="term" value="F:iron-sulfur cluster binding"/>
    <property type="evidence" value="ECO:0007669"/>
    <property type="project" value="UniProtKB-KW"/>
</dbReference>
<dbReference type="Gene3D" id="1.10.1060.10">
    <property type="entry name" value="Alpha-helical ferredoxin"/>
    <property type="match status" value="1"/>
</dbReference>
<keyword evidence="5" id="KW-0560">Oxidoreductase</keyword>
<dbReference type="PROSITE" id="PS51387">
    <property type="entry name" value="FAD_PCMH"/>
    <property type="match status" value="1"/>
</dbReference>
<organism evidence="10 11">
    <name type="scientific">Aequorivita sublithincola (strain DSM 14238 / LMG 21431 / ACAM 643 / 9-3)</name>
    <dbReference type="NCBI Taxonomy" id="746697"/>
    <lineage>
        <taxon>Bacteria</taxon>
        <taxon>Pseudomonadati</taxon>
        <taxon>Bacteroidota</taxon>
        <taxon>Flavobacteriia</taxon>
        <taxon>Flavobacteriales</taxon>
        <taxon>Flavobacteriaceae</taxon>
        <taxon>Aequorivita</taxon>
    </lineage>
</organism>
<dbReference type="eggNOG" id="COG0277">
    <property type="taxonomic scope" value="Bacteria"/>
</dbReference>